<dbReference type="Proteomes" id="UP000492821">
    <property type="component" value="Unassembled WGS sequence"/>
</dbReference>
<sequence>MFSRTLLFLFVSAILLSSQCDAVPMRFGFMPLHLAAFMSPSLPMGPLQRMDQMRTRRSADQPSTFMLERPSYRPLKADCIRYPWFTRWFSSMFLFL</sequence>
<name>A0A7E4VIX0_PANRE</name>
<feature type="chain" id="PRO_5028968613" evidence="1">
    <location>
        <begin position="23"/>
        <end position="96"/>
    </location>
</feature>
<reference evidence="3" key="2">
    <citation type="submission" date="2020-10" db="UniProtKB">
        <authorList>
            <consortium name="WormBaseParasite"/>
        </authorList>
    </citation>
    <scope>IDENTIFICATION</scope>
</reference>
<evidence type="ECO:0000313" key="2">
    <source>
        <dbReference type="Proteomes" id="UP000492821"/>
    </source>
</evidence>
<dbReference type="WBParaSite" id="Pan_g21463.t1">
    <property type="protein sequence ID" value="Pan_g21463.t1"/>
    <property type="gene ID" value="Pan_g21463"/>
</dbReference>
<evidence type="ECO:0000256" key="1">
    <source>
        <dbReference type="SAM" id="SignalP"/>
    </source>
</evidence>
<reference evidence="2" key="1">
    <citation type="journal article" date="2013" name="Genetics">
        <title>The draft genome and transcriptome of Panagrellus redivivus are shaped by the harsh demands of a free-living lifestyle.</title>
        <authorList>
            <person name="Srinivasan J."/>
            <person name="Dillman A.R."/>
            <person name="Macchietto M.G."/>
            <person name="Heikkinen L."/>
            <person name="Lakso M."/>
            <person name="Fracchia K.M."/>
            <person name="Antoshechkin I."/>
            <person name="Mortazavi A."/>
            <person name="Wong G."/>
            <person name="Sternberg P.W."/>
        </authorList>
    </citation>
    <scope>NUCLEOTIDE SEQUENCE [LARGE SCALE GENOMIC DNA]</scope>
    <source>
        <strain evidence="2">MT8872</strain>
    </source>
</reference>
<evidence type="ECO:0000313" key="3">
    <source>
        <dbReference type="WBParaSite" id="Pan_g21463.t1"/>
    </source>
</evidence>
<dbReference type="AlphaFoldDB" id="A0A7E4VIX0"/>
<accession>A0A7E4VIX0</accession>
<keyword evidence="1" id="KW-0732">Signal</keyword>
<proteinExistence type="predicted"/>
<protein>
    <submittedName>
        <fullName evidence="3">Secreted protein</fullName>
    </submittedName>
</protein>
<organism evidence="2 3">
    <name type="scientific">Panagrellus redivivus</name>
    <name type="common">Microworm</name>
    <dbReference type="NCBI Taxonomy" id="6233"/>
    <lineage>
        <taxon>Eukaryota</taxon>
        <taxon>Metazoa</taxon>
        <taxon>Ecdysozoa</taxon>
        <taxon>Nematoda</taxon>
        <taxon>Chromadorea</taxon>
        <taxon>Rhabditida</taxon>
        <taxon>Tylenchina</taxon>
        <taxon>Panagrolaimomorpha</taxon>
        <taxon>Panagrolaimoidea</taxon>
        <taxon>Panagrolaimidae</taxon>
        <taxon>Panagrellus</taxon>
    </lineage>
</organism>
<feature type="signal peptide" evidence="1">
    <location>
        <begin position="1"/>
        <end position="22"/>
    </location>
</feature>
<keyword evidence="2" id="KW-1185">Reference proteome</keyword>